<feature type="compositionally biased region" description="Acidic residues" evidence="7">
    <location>
        <begin position="289"/>
        <end position="298"/>
    </location>
</feature>
<dbReference type="Pfam" id="PF04147">
    <property type="entry name" value="Nop14"/>
    <property type="match status" value="1"/>
</dbReference>
<comment type="similarity">
    <text evidence="2">Belongs to the NOP14 family.</text>
</comment>
<evidence type="ECO:0000313" key="8">
    <source>
        <dbReference type="EMBL" id="CRK88161.1"/>
    </source>
</evidence>
<organism evidence="8 9">
    <name type="scientific">Clunio marinus</name>
    <dbReference type="NCBI Taxonomy" id="568069"/>
    <lineage>
        <taxon>Eukaryota</taxon>
        <taxon>Metazoa</taxon>
        <taxon>Ecdysozoa</taxon>
        <taxon>Arthropoda</taxon>
        <taxon>Hexapoda</taxon>
        <taxon>Insecta</taxon>
        <taxon>Pterygota</taxon>
        <taxon>Neoptera</taxon>
        <taxon>Endopterygota</taxon>
        <taxon>Diptera</taxon>
        <taxon>Nematocera</taxon>
        <taxon>Chironomoidea</taxon>
        <taxon>Chironomidae</taxon>
        <taxon>Clunio</taxon>
    </lineage>
</organism>
<feature type="region of interest" description="Disordered" evidence="7">
    <location>
        <begin position="1"/>
        <end position="20"/>
    </location>
</feature>
<evidence type="ECO:0000256" key="2">
    <source>
        <dbReference type="ARBA" id="ARBA00007466"/>
    </source>
</evidence>
<feature type="compositionally biased region" description="Acidic residues" evidence="7">
    <location>
        <begin position="309"/>
        <end position="371"/>
    </location>
</feature>
<dbReference type="PANTHER" id="PTHR23183:SF0">
    <property type="entry name" value="NUCLEOLAR PROTEIN 14"/>
    <property type="match status" value="1"/>
</dbReference>
<accession>A0A1J1HPL5</accession>
<dbReference type="PANTHER" id="PTHR23183">
    <property type="entry name" value="NOP14"/>
    <property type="match status" value="1"/>
</dbReference>
<feature type="region of interest" description="Disordered" evidence="7">
    <location>
        <begin position="253"/>
        <end position="375"/>
    </location>
</feature>
<dbReference type="STRING" id="568069.A0A1J1HPL5"/>
<protein>
    <submittedName>
        <fullName evidence="8">CLUMA_CG001946, isoform A</fullName>
    </submittedName>
</protein>
<reference evidence="8 9" key="1">
    <citation type="submission" date="2015-04" db="EMBL/GenBank/DDBJ databases">
        <authorList>
            <person name="Syromyatnikov M.Y."/>
            <person name="Popov V.N."/>
        </authorList>
    </citation>
    <scope>NUCLEOTIDE SEQUENCE [LARGE SCALE GENOMIC DNA]</scope>
</reference>
<evidence type="ECO:0000256" key="3">
    <source>
        <dbReference type="ARBA" id="ARBA00022517"/>
    </source>
</evidence>
<evidence type="ECO:0000256" key="7">
    <source>
        <dbReference type="SAM" id="MobiDB-lite"/>
    </source>
</evidence>
<feature type="compositionally biased region" description="Basic and acidic residues" evidence="7">
    <location>
        <begin position="269"/>
        <end position="279"/>
    </location>
</feature>
<dbReference type="GO" id="GO:0032040">
    <property type="term" value="C:small-subunit processome"/>
    <property type="evidence" value="ECO:0007669"/>
    <property type="project" value="InterPro"/>
</dbReference>
<gene>
    <name evidence="8" type="primary">putative Nucleolar protein 14</name>
    <name evidence="8" type="ORF">CLUMA_CG001946</name>
</gene>
<keyword evidence="5" id="KW-0539">Nucleus</keyword>
<comment type="subcellular location">
    <subcellularLocation>
        <location evidence="1">Nucleus</location>
        <location evidence="1">Nucleolus</location>
    </subcellularLocation>
</comment>
<evidence type="ECO:0000256" key="6">
    <source>
        <dbReference type="ARBA" id="ARBA00024695"/>
    </source>
</evidence>
<evidence type="ECO:0000256" key="1">
    <source>
        <dbReference type="ARBA" id="ARBA00004604"/>
    </source>
</evidence>
<sequence>MKSTKDKKRNQSDQIYAKKNKIIKKKANPFELHQNRQKFNVLNRKTTHSKGQPLVSRKMAFEKRKQTIGVEYKLKNKANSFQDNRRQNFKMVKDSIYNLNDTEVLTHRGQSLAEIERFDDVLPDEEEMSDEEARLDAKFTGAAHFGGGDEADDRDRKTVIDELIAESKKRKVERTREHEEILNLTDKLDSDWKDLIPVVSKLERAENTKPAADDYDRLVREMIFSPRGEPAEKLKNEEEIARIEKERLEKLERERLTRMKGDDDDEEEARNQSKHRIDVYFDDGYFIEPVEEGNEDDDKVLSYPINPEAEQEDESNEGEHEDDCEDANDEENENSNEEESDEDESESDEGSEADSLDDLKAEEESEEEQEETVNVIKISTTEEKTKKPIENVEKQPEMNKKLSEALEKIPYTILMPESDENLCELLQSHSAKVQGIVIDRIIKTNHPRLNSMNRNKMLKLFAYLLQYLNDSFADVTEETIKKHFKVLNEFLPFLFDLIQLNPEECSKCFLEVLKEKYEEFQKNPKHFPKLDTLIFFKIVGHLFPTSDFRHPIVTPANVFIHHILSQAKVKTRSDVTSGLFLVTLFLDHQQLSKKFVPSVMNFLSGICHLGIKKSEVELIKPIPPFKRNNSLLVLENELKADYGLKLKPEDFLNQPIDDDFKVRALNLTVNLMEDFVKLYDEYVGLKYFLDPFEKVLNRLMNEDALPTEVKENIQRKIEFFQSIRLDRKFIFPQPEKKIQPMLRMLEPRFETVLSDRRSMYSQVTGAKAEQKKLKHMIKKEFKSAKRELRRDNEFVSKIRHKRRQEQDRERQAKVKRIFNEASIQQSEYNALSRTKGRKGRF</sequence>
<name>A0A1J1HPL5_9DIPT</name>
<keyword evidence="9" id="KW-1185">Reference proteome</keyword>
<evidence type="ECO:0000256" key="5">
    <source>
        <dbReference type="ARBA" id="ARBA00023242"/>
    </source>
</evidence>
<dbReference type="GO" id="GO:0030692">
    <property type="term" value="C:Noc4p-Nop14p complex"/>
    <property type="evidence" value="ECO:0007669"/>
    <property type="project" value="TreeGrafter"/>
</dbReference>
<keyword evidence="3" id="KW-0690">Ribosome biogenesis</keyword>
<dbReference type="AlphaFoldDB" id="A0A1J1HPL5"/>
<proteinExistence type="inferred from homology"/>
<dbReference type="GO" id="GO:0030490">
    <property type="term" value="P:maturation of SSU-rRNA"/>
    <property type="evidence" value="ECO:0007669"/>
    <property type="project" value="TreeGrafter"/>
</dbReference>
<dbReference type="Proteomes" id="UP000183832">
    <property type="component" value="Unassembled WGS sequence"/>
</dbReference>
<evidence type="ECO:0000313" key="9">
    <source>
        <dbReference type="Proteomes" id="UP000183832"/>
    </source>
</evidence>
<comment type="function">
    <text evidence="6">Involved in nucleolar processing of pre-18S ribosomal RNA. Has a role in the nuclear export of 40S pre-ribosomal subunit to the cytoplasm.</text>
</comment>
<evidence type="ECO:0000256" key="4">
    <source>
        <dbReference type="ARBA" id="ARBA00022552"/>
    </source>
</evidence>
<dbReference type="InterPro" id="IPR007276">
    <property type="entry name" value="Nop14"/>
</dbReference>
<keyword evidence="4" id="KW-0698">rRNA processing</keyword>
<dbReference type="EMBL" id="CVRI01000006">
    <property type="protein sequence ID" value="CRK88161.1"/>
    <property type="molecule type" value="Genomic_DNA"/>
</dbReference>
<dbReference type="OrthoDB" id="441771at2759"/>